<dbReference type="RefSeq" id="WP_369259029.1">
    <property type="nucleotide sequence ID" value="NZ_CP163440.1"/>
</dbReference>
<gene>
    <name evidence="3" type="ORF">AB5J50_17240</name>
</gene>
<sequence>MVEDQGAGQQELRGTDAVVLEYRPTVGDFASALRARRGVSRASRRQFWILGCFAVLLALQIAVQISGGKAAPFPLYIGIFAYGTLILLTPWLQARQFHRFAERLGTFLVTVTDTGVTVTSDNTTASVNWSAQPRYRETADFFVMLSPDKNAVAFTMLPKRALAAPADVDRLRTLLDRNLTRV</sequence>
<accession>A0AB39SAP0</accession>
<keyword evidence="1" id="KW-0812">Transmembrane</keyword>
<keyword evidence="1" id="KW-1133">Transmembrane helix</keyword>
<evidence type="ECO:0000259" key="2">
    <source>
        <dbReference type="Pfam" id="PF14317"/>
    </source>
</evidence>
<dbReference type="Pfam" id="PF14317">
    <property type="entry name" value="YcxB"/>
    <property type="match status" value="1"/>
</dbReference>
<evidence type="ECO:0000313" key="3">
    <source>
        <dbReference type="EMBL" id="XDQ62419.1"/>
    </source>
</evidence>
<feature type="transmembrane region" description="Helical" evidence="1">
    <location>
        <begin position="47"/>
        <end position="67"/>
    </location>
</feature>
<evidence type="ECO:0000256" key="1">
    <source>
        <dbReference type="SAM" id="Phobius"/>
    </source>
</evidence>
<feature type="domain" description="YcxB-like C-terminal" evidence="2">
    <location>
        <begin position="112"/>
        <end position="175"/>
    </location>
</feature>
<dbReference type="AlphaFoldDB" id="A0AB39SAP0"/>
<organism evidence="3">
    <name type="scientific">Streptomyces sp. R35</name>
    <dbReference type="NCBI Taxonomy" id="3238630"/>
    <lineage>
        <taxon>Bacteria</taxon>
        <taxon>Bacillati</taxon>
        <taxon>Actinomycetota</taxon>
        <taxon>Actinomycetes</taxon>
        <taxon>Kitasatosporales</taxon>
        <taxon>Streptomycetaceae</taxon>
        <taxon>Streptomyces</taxon>
    </lineage>
</organism>
<feature type="transmembrane region" description="Helical" evidence="1">
    <location>
        <begin position="73"/>
        <end position="92"/>
    </location>
</feature>
<keyword evidence="1" id="KW-0472">Membrane</keyword>
<proteinExistence type="predicted"/>
<dbReference type="InterPro" id="IPR025588">
    <property type="entry name" value="YcxB-like_C"/>
</dbReference>
<reference evidence="3" key="1">
    <citation type="submission" date="2024-07" db="EMBL/GenBank/DDBJ databases">
        <authorList>
            <person name="Yu S.T."/>
        </authorList>
    </citation>
    <scope>NUCLEOTIDE SEQUENCE</scope>
    <source>
        <strain evidence="3">R35</strain>
    </source>
</reference>
<protein>
    <submittedName>
        <fullName evidence="3">YcxB family protein</fullName>
    </submittedName>
</protein>
<dbReference type="EMBL" id="CP163440">
    <property type="protein sequence ID" value="XDQ62419.1"/>
    <property type="molecule type" value="Genomic_DNA"/>
</dbReference>
<name>A0AB39SAP0_9ACTN</name>